<proteinExistence type="predicted"/>
<accession>K1TK70</accession>
<gene>
    <name evidence="1" type="ORF">OBE_04032</name>
</gene>
<dbReference type="EMBL" id="AJWZ01002731">
    <property type="protein sequence ID" value="EKC70158.1"/>
    <property type="molecule type" value="Genomic_DNA"/>
</dbReference>
<dbReference type="AlphaFoldDB" id="K1TK70"/>
<feature type="non-terminal residue" evidence="1">
    <location>
        <position position="52"/>
    </location>
</feature>
<evidence type="ECO:0000313" key="1">
    <source>
        <dbReference type="EMBL" id="EKC70158.1"/>
    </source>
</evidence>
<comment type="caution">
    <text evidence="1">The sequence shown here is derived from an EMBL/GenBank/DDBJ whole genome shotgun (WGS) entry which is preliminary data.</text>
</comment>
<protein>
    <submittedName>
        <fullName evidence="1">Uncharacterized protein</fullName>
    </submittedName>
</protein>
<name>K1TK70_9ZZZZ</name>
<sequence length="52" mass="6093">MKNPVRSDWQRGIYEQFDESGNAAYTMKKGEETDVITEEEYYAAFEKYSNAT</sequence>
<reference evidence="1" key="1">
    <citation type="journal article" date="2013" name="Environ. Microbiol.">
        <title>Microbiota from the distal guts of lean and obese adolescents exhibit partial functional redundancy besides clear differences in community structure.</title>
        <authorList>
            <person name="Ferrer M."/>
            <person name="Ruiz A."/>
            <person name="Lanza F."/>
            <person name="Haange S.B."/>
            <person name="Oberbach A."/>
            <person name="Till H."/>
            <person name="Bargiela R."/>
            <person name="Campoy C."/>
            <person name="Segura M.T."/>
            <person name="Richter M."/>
            <person name="von Bergen M."/>
            <person name="Seifert J."/>
            <person name="Suarez A."/>
        </authorList>
    </citation>
    <scope>NUCLEOTIDE SEQUENCE</scope>
</reference>
<organism evidence="1">
    <name type="scientific">human gut metagenome</name>
    <dbReference type="NCBI Taxonomy" id="408170"/>
    <lineage>
        <taxon>unclassified sequences</taxon>
        <taxon>metagenomes</taxon>
        <taxon>organismal metagenomes</taxon>
    </lineage>
</organism>